<name>A0A6N0IP73_ECOLX</name>
<dbReference type="Pfam" id="PF00577">
    <property type="entry name" value="Usher"/>
    <property type="match status" value="1"/>
</dbReference>
<dbReference type="AlphaFoldDB" id="A0A6N0IP73"/>
<dbReference type="GO" id="GO:0015473">
    <property type="term" value="F:fimbrial usher porin activity"/>
    <property type="evidence" value="ECO:0007669"/>
    <property type="project" value="InterPro"/>
</dbReference>
<evidence type="ECO:0000313" key="1">
    <source>
        <dbReference type="EMBL" id="QKQ36582.1"/>
    </source>
</evidence>
<dbReference type="GO" id="GO:0009297">
    <property type="term" value="P:pilus assembly"/>
    <property type="evidence" value="ECO:0007669"/>
    <property type="project" value="InterPro"/>
</dbReference>
<accession>A0A6N0IP73</accession>
<dbReference type="GO" id="GO:0016020">
    <property type="term" value="C:membrane"/>
    <property type="evidence" value="ECO:0007669"/>
    <property type="project" value="InterPro"/>
</dbReference>
<gene>
    <name evidence="1" type="ORF">HPE44_08465</name>
</gene>
<protein>
    <submittedName>
        <fullName evidence="1">Fimbria/pilus outer membrane usher protein</fullName>
    </submittedName>
</protein>
<dbReference type="EMBL" id="CP054563">
    <property type="protein sequence ID" value="QKQ36582.1"/>
    <property type="molecule type" value="Genomic_DNA"/>
</dbReference>
<sequence>MLSDNYNAITLGKWLEYTAGCHLFYAARSSSKLNNDTRHEGTSYQVAYNKYLVQTATRFSVAASALCFAGLQDIQRPSLRK</sequence>
<organism evidence="1">
    <name type="scientific">Escherichia coli</name>
    <dbReference type="NCBI Taxonomy" id="562"/>
    <lineage>
        <taxon>Bacteria</taxon>
        <taxon>Pseudomonadati</taxon>
        <taxon>Pseudomonadota</taxon>
        <taxon>Gammaproteobacteria</taxon>
        <taxon>Enterobacterales</taxon>
        <taxon>Enterobacteriaceae</taxon>
        <taxon>Escherichia</taxon>
    </lineage>
</organism>
<proteinExistence type="predicted"/>
<reference evidence="1" key="1">
    <citation type="submission" date="2020-05" db="EMBL/GenBank/DDBJ databases">
        <title>Title: F plasmids are the major carriers of antibiotic resistance genes in human-associated commensal E. coli.</title>
        <authorList>
            <person name="Stephens C."/>
            <person name="Arismendi T."/>
            <person name="Wright M."/>
            <person name="Hartman A."/>
            <person name="Gonzalez A."/>
            <person name="Gill M."/>
            <person name="Pandori M."/>
            <person name="Hess D."/>
        </authorList>
    </citation>
    <scope>NUCLEOTIDE SEQUENCE</scope>
    <source>
        <strain evidence="1">SCU-478</strain>
    </source>
</reference>
<dbReference type="InterPro" id="IPR000015">
    <property type="entry name" value="Fimb_usher"/>
</dbReference>